<keyword evidence="2 7" id="KW-0597">Phosphoprotein</keyword>
<feature type="domain" description="Response regulatory" evidence="9">
    <location>
        <begin position="16"/>
        <end position="132"/>
    </location>
</feature>
<dbReference type="GO" id="GO:0003677">
    <property type="term" value="F:DNA binding"/>
    <property type="evidence" value="ECO:0007669"/>
    <property type="project" value="UniProtKB-KW"/>
</dbReference>
<dbReference type="Gene3D" id="3.40.50.2300">
    <property type="match status" value="1"/>
</dbReference>
<dbReference type="InterPro" id="IPR001789">
    <property type="entry name" value="Sig_transdc_resp-reg_receiver"/>
</dbReference>
<keyword evidence="5" id="KW-0804">Transcription</keyword>
<evidence type="ECO:0000256" key="6">
    <source>
        <dbReference type="ARBA" id="ARBA00024867"/>
    </source>
</evidence>
<evidence type="ECO:0000256" key="2">
    <source>
        <dbReference type="ARBA" id="ARBA00022553"/>
    </source>
</evidence>
<dbReference type="AlphaFoldDB" id="A0A098AUL3"/>
<organism evidence="10">
    <name type="scientific">Desulfitobacterium hafniense</name>
    <name type="common">Desulfitobacterium frappieri</name>
    <dbReference type="NCBI Taxonomy" id="49338"/>
    <lineage>
        <taxon>Bacteria</taxon>
        <taxon>Bacillati</taxon>
        <taxon>Bacillota</taxon>
        <taxon>Clostridia</taxon>
        <taxon>Eubacteriales</taxon>
        <taxon>Desulfitobacteriaceae</taxon>
        <taxon>Desulfitobacterium</taxon>
    </lineage>
</organism>
<dbReference type="CDD" id="cd17535">
    <property type="entry name" value="REC_NarL-like"/>
    <property type="match status" value="1"/>
</dbReference>
<feature type="modified residue" description="4-aspartylphosphate" evidence="7">
    <location>
        <position position="67"/>
    </location>
</feature>
<keyword evidence="3" id="KW-0805">Transcription regulation</keyword>
<evidence type="ECO:0000256" key="5">
    <source>
        <dbReference type="ARBA" id="ARBA00023163"/>
    </source>
</evidence>
<proteinExistence type="predicted"/>
<comment type="function">
    <text evidence="6">May play the central regulatory role in sporulation. It may be an element of the effector pathway responsible for the activation of sporulation genes in response to nutritional stress. Spo0A may act in concert with spo0H (a sigma factor) to control the expression of some genes that are critical to the sporulation process.</text>
</comment>
<name>A0A098AUL3_DESHA</name>
<dbReference type="SUPFAM" id="SSF52172">
    <property type="entry name" value="CheY-like"/>
    <property type="match status" value="1"/>
</dbReference>
<dbReference type="RefSeq" id="WP_015942569.1">
    <property type="nucleotide sequence ID" value="NZ_LK996017.1"/>
</dbReference>
<dbReference type="InterPro" id="IPR000792">
    <property type="entry name" value="Tscrpt_reg_LuxR_C"/>
</dbReference>
<evidence type="ECO:0000256" key="4">
    <source>
        <dbReference type="ARBA" id="ARBA00023125"/>
    </source>
</evidence>
<dbReference type="PANTHER" id="PTHR43214">
    <property type="entry name" value="TWO-COMPONENT RESPONSE REGULATOR"/>
    <property type="match status" value="1"/>
</dbReference>
<dbReference type="SMART" id="SM00421">
    <property type="entry name" value="HTH_LUXR"/>
    <property type="match status" value="1"/>
</dbReference>
<feature type="domain" description="HTH luxR-type" evidence="8">
    <location>
        <begin position="162"/>
        <end position="227"/>
    </location>
</feature>
<evidence type="ECO:0000259" key="9">
    <source>
        <dbReference type="PROSITE" id="PS50110"/>
    </source>
</evidence>
<dbReference type="InterPro" id="IPR058245">
    <property type="entry name" value="NreC/VraR/RcsB-like_REC"/>
</dbReference>
<sequence>MSVHWEKSQETEEQIHVLIVDSHRPFAEGTRALLSSEPRIVTIGIAGDEDSCLNFLRHSVPDVVLLDFYLRDISGLDLMDKIKAAHPALKVILMVEQSQEGYVLAASRKGAEGLLLKTCAVEEMIQAVLSVSKGGVYYSPSPLAFSQVEIDFHDLHFPAKPAEVLKRLLTPREKEIMSLLTKPLHNREIAAALGITARAAHLQVKIILLKFGIKTRLEAVLSWAYVDE</sequence>
<protein>
    <recommendedName>
        <fullName evidence="1">Stage 0 sporulation protein A homolog</fullName>
    </recommendedName>
</protein>
<reference evidence="10" key="1">
    <citation type="submission" date="2014-07" db="EMBL/GenBank/DDBJ databases">
        <authorList>
            <person name="Hornung V.Bastian."/>
        </authorList>
    </citation>
    <scope>NUCLEOTIDE SEQUENCE</scope>
    <source>
        <strain evidence="10">PCE-S</strain>
    </source>
</reference>
<dbReference type="CDD" id="cd06170">
    <property type="entry name" value="LuxR_C_like"/>
    <property type="match status" value="1"/>
</dbReference>
<dbReference type="PROSITE" id="PS50110">
    <property type="entry name" value="RESPONSE_REGULATORY"/>
    <property type="match status" value="1"/>
</dbReference>
<dbReference type="Pfam" id="PF00196">
    <property type="entry name" value="GerE"/>
    <property type="match status" value="1"/>
</dbReference>
<dbReference type="InterPro" id="IPR039420">
    <property type="entry name" value="WalR-like"/>
</dbReference>
<evidence type="ECO:0000259" key="8">
    <source>
        <dbReference type="PROSITE" id="PS50043"/>
    </source>
</evidence>
<dbReference type="PATRIC" id="fig|49338.4.peg.270"/>
<keyword evidence="4 10" id="KW-0238">DNA-binding</keyword>
<dbReference type="GO" id="GO:0006355">
    <property type="term" value="P:regulation of DNA-templated transcription"/>
    <property type="evidence" value="ECO:0007669"/>
    <property type="project" value="InterPro"/>
</dbReference>
<dbReference type="PROSITE" id="PS50043">
    <property type="entry name" value="HTH_LUXR_2"/>
    <property type="match status" value="1"/>
</dbReference>
<dbReference type="InterPro" id="IPR011006">
    <property type="entry name" value="CheY-like_superfamily"/>
</dbReference>
<gene>
    <name evidence="10" type="ORF">DPCES_0252</name>
</gene>
<dbReference type="PANTHER" id="PTHR43214:SF43">
    <property type="entry name" value="TWO-COMPONENT RESPONSE REGULATOR"/>
    <property type="match status" value="1"/>
</dbReference>
<evidence type="ECO:0000313" key="10">
    <source>
        <dbReference type="EMBL" id="CDX00139.1"/>
    </source>
</evidence>
<evidence type="ECO:0000256" key="3">
    <source>
        <dbReference type="ARBA" id="ARBA00023015"/>
    </source>
</evidence>
<accession>A0A098AUL3</accession>
<dbReference type="Pfam" id="PF00072">
    <property type="entry name" value="Response_reg"/>
    <property type="match status" value="1"/>
</dbReference>
<evidence type="ECO:0000256" key="1">
    <source>
        <dbReference type="ARBA" id="ARBA00018672"/>
    </source>
</evidence>
<dbReference type="GO" id="GO:0000160">
    <property type="term" value="P:phosphorelay signal transduction system"/>
    <property type="evidence" value="ECO:0007669"/>
    <property type="project" value="InterPro"/>
</dbReference>
<evidence type="ECO:0000256" key="7">
    <source>
        <dbReference type="PROSITE-ProRule" id="PRU00169"/>
    </source>
</evidence>
<dbReference type="SMART" id="SM00448">
    <property type="entry name" value="REC"/>
    <property type="match status" value="1"/>
</dbReference>
<dbReference type="EMBL" id="LK996017">
    <property type="protein sequence ID" value="CDX00139.1"/>
    <property type="molecule type" value="Genomic_DNA"/>
</dbReference>